<keyword evidence="1" id="KW-0175">Coiled coil</keyword>
<feature type="coiled-coil region" evidence="1">
    <location>
        <begin position="50"/>
        <end position="77"/>
    </location>
</feature>
<comment type="caution">
    <text evidence="2">The sequence shown here is derived from an EMBL/GenBank/DDBJ whole genome shotgun (WGS) entry which is preliminary data.</text>
</comment>
<accession>A0ABS3M8T2</accession>
<sequence>MDIAAALALVGQATGIVKNLREIEKGFDAAALKAQMSELYGTLADVKIALSDARETIHEKDKKIKELEEKISALTSGESCPLCNEGRMKITSSRPHQYFAFAGVQERTLTCEKCGHSEQRQFDPNGVTKRK</sequence>
<dbReference type="Proteomes" id="UP000692816">
    <property type="component" value="Unassembled WGS sequence"/>
</dbReference>
<proteinExistence type="predicted"/>
<dbReference type="EMBL" id="JAGEPA010000001">
    <property type="protein sequence ID" value="MBO1427878.1"/>
    <property type="molecule type" value="Genomic_DNA"/>
</dbReference>
<name>A0ABS3M8T2_9BRAD</name>
<protein>
    <submittedName>
        <fullName evidence="2">Uncharacterized protein</fullName>
    </submittedName>
</protein>
<organism evidence="2 3">
    <name type="scientific">Bradyrhizobium quebecense</name>
    <dbReference type="NCBI Taxonomy" id="2748629"/>
    <lineage>
        <taxon>Bacteria</taxon>
        <taxon>Pseudomonadati</taxon>
        <taxon>Pseudomonadota</taxon>
        <taxon>Alphaproteobacteria</taxon>
        <taxon>Hyphomicrobiales</taxon>
        <taxon>Nitrobacteraceae</taxon>
        <taxon>Bradyrhizobium</taxon>
    </lineage>
</organism>
<gene>
    <name evidence="2" type="ORF">J4P68_00310</name>
</gene>
<evidence type="ECO:0000313" key="3">
    <source>
        <dbReference type="Proteomes" id="UP000692816"/>
    </source>
</evidence>
<dbReference type="RefSeq" id="WP_207829647.1">
    <property type="nucleotide sequence ID" value="NZ_CP088282.1"/>
</dbReference>
<reference evidence="2" key="1">
    <citation type="journal article" date="2021" name="Int. J. Syst. Evol. Microbiol.">
        <title>Bradyrhizobium septentrionale sp. nov. (sv. septentrionale) and Bradyrhizobium quebecense sp. nov. (sv. septentrionale) associated with legumes native to Canada possess rearranged symbiosis genes and numerous insertion sequences.</title>
        <authorList>
            <person name="Bromfield E.S.P."/>
            <person name="Cloutier S."/>
        </authorList>
    </citation>
    <scope>NUCLEOTIDE SEQUENCE</scope>
    <source>
        <strain evidence="2">12S5</strain>
    </source>
</reference>
<keyword evidence="3" id="KW-1185">Reference proteome</keyword>
<evidence type="ECO:0000313" key="2">
    <source>
        <dbReference type="EMBL" id="MBO1427878.1"/>
    </source>
</evidence>
<evidence type="ECO:0000256" key="1">
    <source>
        <dbReference type="SAM" id="Coils"/>
    </source>
</evidence>